<comment type="caution">
    <text evidence="1">The sequence shown here is derived from an EMBL/GenBank/DDBJ whole genome shotgun (WGS) entry which is preliminary data.</text>
</comment>
<accession>A0ABT3QH35</accession>
<evidence type="ECO:0008006" key="3">
    <source>
        <dbReference type="Google" id="ProtNLM"/>
    </source>
</evidence>
<dbReference type="Proteomes" id="UP001301152">
    <property type="component" value="Unassembled WGS sequence"/>
</dbReference>
<organism evidence="1 2">
    <name type="scientific">Acetobacter thailandicus</name>
    <dbReference type="NCBI Taxonomy" id="1502842"/>
    <lineage>
        <taxon>Bacteria</taxon>
        <taxon>Pseudomonadati</taxon>
        <taxon>Pseudomonadota</taxon>
        <taxon>Alphaproteobacteria</taxon>
        <taxon>Acetobacterales</taxon>
        <taxon>Acetobacteraceae</taxon>
        <taxon>Acetobacter</taxon>
    </lineage>
</organism>
<evidence type="ECO:0000313" key="2">
    <source>
        <dbReference type="Proteomes" id="UP001301152"/>
    </source>
</evidence>
<proteinExistence type="predicted"/>
<dbReference type="EMBL" id="JAPIUZ010000007">
    <property type="protein sequence ID" value="MCX2564601.1"/>
    <property type="molecule type" value="Genomic_DNA"/>
</dbReference>
<keyword evidence="2" id="KW-1185">Reference proteome</keyword>
<gene>
    <name evidence="1" type="ORF">OQ497_11620</name>
</gene>
<protein>
    <recommendedName>
        <fullName evidence="3">HEPN AbiU2-like domain-containing protein</fullName>
    </recommendedName>
</protein>
<dbReference type="RefSeq" id="WP_173560158.1">
    <property type="nucleotide sequence ID" value="NZ_JAPIUZ010000007.1"/>
</dbReference>
<evidence type="ECO:0000313" key="1">
    <source>
        <dbReference type="EMBL" id="MCX2564601.1"/>
    </source>
</evidence>
<reference evidence="1 2" key="1">
    <citation type="submission" date="2022-11" db="EMBL/GenBank/DDBJ databases">
        <title>Genome sequencing of Acetobacter type strain.</title>
        <authorList>
            <person name="Heo J."/>
            <person name="Lee D."/>
            <person name="Han B.-H."/>
            <person name="Hong S.-B."/>
            <person name="Kwon S.-W."/>
        </authorList>
    </citation>
    <scope>NUCLEOTIDE SEQUENCE [LARGE SCALE GENOMIC DNA]</scope>
    <source>
        <strain evidence="1 2">KACC 21253</strain>
    </source>
</reference>
<name>A0ABT3QH35_9PROT</name>
<sequence>MTSMNKLFDEMGYGVWDVVTSLFNGILRTLDDIAPYTSWGDLNPERTYNQVKINDEEDKRAWEIFKKIIRDRNQIIKTLKKIIEYKIKHMNYQKFKEIEDKMEEKGVKFATKTQLNRIITDKILMYIINDASVSLTITRICSIGASSMLMIINIQGLLQTAANASHRLRLKDPGLWYQLSTDGSDMIYFIFEDSFEQLNTIVEK</sequence>